<organism evidence="3 5">
    <name type="scientific">Trichinella pseudospiralis</name>
    <name type="common">Parasitic roundworm</name>
    <dbReference type="NCBI Taxonomy" id="6337"/>
    <lineage>
        <taxon>Eukaryota</taxon>
        <taxon>Metazoa</taxon>
        <taxon>Ecdysozoa</taxon>
        <taxon>Nematoda</taxon>
        <taxon>Enoplea</taxon>
        <taxon>Dorylaimia</taxon>
        <taxon>Trichinellida</taxon>
        <taxon>Trichinellidae</taxon>
        <taxon>Trichinella</taxon>
    </lineage>
</organism>
<feature type="non-terminal residue" evidence="3">
    <location>
        <position position="116"/>
    </location>
</feature>
<dbReference type="EMBL" id="JYDT01000195">
    <property type="protein sequence ID" value="KRY81969.1"/>
    <property type="molecule type" value="Genomic_DNA"/>
</dbReference>
<dbReference type="EMBL" id="JYDT01000218">
    <property type="protein sequence ID" value="KRY81568.1"/>
    <property type="molecule type" value="Genomic_DNA"/>
</dbReference>
<feature type="signal peptide" evidence="1">
    <location>
        <begin position="1"/>
        <end position="17"/>
    </location>
</feature>
<proteinExistence type="predicted"/>
<comment type="caution">
    <text evidence="3">The sequence shown here is derived from an EMBL/GenBank/DDBJ whole genome shotgun (WGS) entry which is preliminary data.</text>
</comment>
<gene>
    <name evidence="2" type="ORF">T4D_3361</name>
    <name evidence="3" type="ORF">T4D_5886</name>
    <name evidence="4" type="ORF">T4D_9377</name>
</gene>
<evidence type="ECO:0000313" key="3">
    <source>
        <dbReference type="EMBL" id="KRY81966.1"/>
    </source>
</evidence>
<feature type="chain" id="PRO_5007438583" description="Secreted protein" evidence="1">
    <location>
        <begin position="18"/>
        <end position="116"/>
    </location>
</feature>
<evidence type="ECO:0000313" key="2">
    <source>
        <dbReference type="EMBL" id="KRY81568.1"/>
    </source>
</evidence>
<accession>A0A0V1F7R8</accession>
<evidence type="ECO:0000313" key="4">
    <source>
        <dbReference type="EMBL" id="KRY81969.1"/>
    </source>
</evidence>
<evidence type="ECO:0008006" key="6">
    <source>
        <dbReference type="Google" id="ProtNLM"/>
    </source>
</evidence>
<reference evidence="3 5" key="1">
    <citation type="submission" date="2015-01" db="EMBL/GenBank/DDBJ databases">
        <title>Evolution of Trichinella species and genotypes.</title>
        <authorList>
            <person name="Korhonen P.K."/>
            <person name="Edoardo P."/>
            <person name="Giuseppe L.R."/>
            <person name="Gasser R.B."/>
        </authorList>
    </citation>
    <scope>NUCLEOTIDE SEQUENCE [LARGE SCALE GENOMIC DNA]</scope>
    <source>
        <strain evidence="3">ISS470</strain>
    </source>
</reference>
<protein>
    <recommendedName>
        <fullName evidence="6">Secreted protein</fullName>
    </recommendedName>
</protein>
<evidence type="ECO:0000256" key="1">
    <source>
        <dbReference type="SAM" id="SignalP"/>
    </source>
</evidence>
<dbReference type="Proteomes" id="UP000054995">
    <property type="component" value="Unassembled WGS sequence"/>
</dbReference>
<evidence type="ECO:0000313" key="5">
    <source>
        <dbReference type="Proteomes" id="UP000054995"/>
    </source>
</evidence>
<name>A0A0V1F7R8_TRIPS</name>
<dbReference type="AlphaFoldDB" id="A0A0V1F7R8"/>
<keyword evidence="5" id="KW-1185">Reference proteome</keyword>
<dbReference type="EMBL" id="JYDT01000195">
    <property type="protein sequence ID" value="KRY81966.1"/>
    <property type="molecule type" value="Genomic_DNA"/>
</dbReference>
<keyword evidence="1" id="KW-0732">Signal</keyword>
<sequence>MHVNCITLLMWLMETDGSLVLFIHQILKKNKYVFLCFLFRDDLKFTPRHQHHITFIVTASLTLKHINVQAYFCNTKSRNSEDKSCFHLCNTMFITFQKIATFIIHLIAQFCLFVHN</sequence>